<dbReference type="InterPro" id="IPR010049">
    <property type="entry name" value="MTA_SAH_Nsdase"/>
</dbReference>
<dbReference type="InterPro" id="IPR000845">
    <property type="entry name" value="Nucleoside_phosphorylase_d"/>
</dbReference>
<gene>
    <name evidence="6" type="primary">mtnN</name>
    <name evidence="8" type="ORF">SAMN05421734_103216</name>
</gene>
<dbReference type="GO" id="GO:0008930">
    <property type="term" value="F:methylthioadenosine nucleosidase activity"/>
    <property type="evidence" value="ECO:0007669"/>
    <property type="project" value="UniProtKB-UniRule"/>
</dbReference>
<dbReference type="InterPro" id="IPR035994">
    <property type="entry name" value="Nucleoside_phosphorylase_sf"/>
</dbReference>
<comment type="function">
    <text evidence="6">Catalyzes the irreversible cleavage of the glycosidic bond in both 5'-methylthioadenosine (MTA) and S-adenosylhomocysteine (SAH/AdoHcy) to adenine and the corresponding thioribose, 5'-methylthioribose and S-ribosylhomocysteine, respectively. Also cleaves 5'-deoxyadenosine, a toxic by-product of radical S-adenosylmethionine (SAM) enzymes, into 5-deoxyribose and adenine.</text>
</comment>
<evidence type="ECO:0000259" key="7">
    <source>
        <dbReference type="Pfam" id="PF01048"/>
    </source>
</evidence>
<feature type="active site" description="Proton acceptor" evidence="6">
    <location>
        <position position="12"/>
    </location>
</feature>
<feature type="binding site" evidence="6">
    <location>
        <begin position="174"/>
        <end position="175"/>
    </location>
    <ligand>
        <name>substrate</name>
    </ligand>
</feature>
<comment type="similarity">
    <text evidence="6">Belongs to the PNP/UDP phosphorylase family. MtnN subfamily.</text>
</comment>
<feature type="active site" description="Proton donor" evidence="6">
    <location>
        <position position="198"/>
    </location>
</feature>
<evidence type="ECO:0000256" key="4">
    <source>
        <dbReference type="ARBA" id="ARBA00023167"/>
    </source>
</evidence>
<evidence type="ECO:0000256" key="3">
    <source>
        <dbReference type="ARBA" id="ARBA00022801"/>
    </source>
</evidence>
<dbReference type="AlphaFoldDB" id="A0A1G6HT40"/>
<dbReference type="NCBIfam" id="NF004079">
    <property type="entry name" value="PRK05584.1"/>
    <property type="match status" value="1"/>
</dbReference>
<comment type="pathway">
    <text evidence="1 6">Amino-acid biosynthesis; L-methionine biosynthesis via salvage pathway; S-methyl-5-thio-alpha-D-ribose 1-phosphate from S-methyl-5'-thioadenosine (hydrolase route): step 1/2.</text>
</comment>
<dbReference type="Gene3D" id="3.40.50.1580">
    <property type="entry name" value="Nucleoside phosphorylase domain"/>
    <property type="match status" value="1"/>
</dbReference>
<dbReference type="GO" id="GO:0005829">
    <property type="term" value="C:cytosol"/>
    <property type="evidence" value="ECO:0007669"/>
    <property type="project" value="TreeGrafter"/>
</dbReference>
<sequence>MVIGIIGAMDQEIHLLKESMSVKSEETIANCHFIKGQLGEKEIVLLKSGIGKVNAALATAILHERYQPTCIINTGSAGGYDKSLSVGDLVISDEVTHHDVDVTAFNYSYGQVPKMPARFKADDNLIKSVSESVKSIEDVQYKLGLIGTGDSFIETEAQVQVIKDHFPDMLALEMEAAAIAQVCHQYETPFVIIRALSDIAGKKSSLSFDQFLEVAAKNAAVLIMSTLRKL</sequence>
<dbReference type="Pfam" id="PF01048">
    <property type="entry name" value="PNP_UDP_1"/>
    <property type="match status" value="1"/>
</dbReference>
<comment type="catalytic activity">
    <reaction evidence="5">
        <text>5'-deoxyadenosine + H2O = 5-deoxy-D-ribose + adenine</text>
        <dbReference type="Rhea" id="RHEA:29859"/>
        <dbReference type="ChEBI" id="CHEBI:15377"/>
        <dbReference type="ChEBI" id="CHEBI:16708"/>
        <dbReference type="ChEBI" id="CHEBI:17319"/>
        <dbReference type="ChEBI" id="CHEBI:149540"/>
        <dbReference type="EC" id="3.2.2.9"/>
    </reaction>
    <physiologicalReaction direction="left-to-right" evidence="5">
        <dbReference type="Rhea" id="RHEA:29860"/>
    </physiologicalReaction>
</comment>
<dbReference type="Proteomes" id="UP000242949">
    <property type="component" value="Unassembled WGS sequence"/>
</dbReference>
<feature type="binding site" evidence="6">
    <location>
        <position position="78"/>
    </location>
    <ligand>
        <name>substrate</name>
    </ligand>
</feature>
<comment type="catalytic activity">
    <reaction evidence="6">
        <text>S-methyl-5'-thioadenosine + H2O = 5-(methylsulfanyl)-D-ribose + adenine</text>
        <dbReference type="Rhea" id="RHEA:13617"/>
        <dbReference type="ChEBI" id="CHEBI:15377"/>
        <dbReference type="ChEBI" id="CHEBI:16708"/>
        <dbReference type="ChEBI" id="CHEBI:17509"/>
        <dbReference type="ChEBI" id="CHEBI:78440"/>
        <dbReference type="EC" id="3.2.2.9"/>
    </reaction>
</comment>
<evidence type="ECO:0000256" key="6">
    <source>
        <dbReference type="HAMAP-Rule" id="MF_01684"/>
    </source>
</evidence>
<feature type="domain" description="Nucleoside phosphorylase" evidence="7">
    <location>
        <begin position="3"/>
        <end position="227"/>
    </location>
</feature>
<evidence type="ECO:0000256" key="1">
    <source>
        <dbReference type="ARBA" id="ARBA00004945"/>
    </source>
</evidence>
<dbReference type="EC" id="3.2.2.9" evidence="6"/>
<reference evidence="9" key="1">
    <citation type="submission" date="2016-09" db="EMBL/GenBank/DDBJ databases">
        <authorList>
            <person name="Varghese N."/>
            <person name="Submissions S."/>
        </authorList>
    </citation>
    <scope>NUCLEOTIDE SEQUENCE [LARGE SCALE GENOMIC DNA]</scope>
    <source>
        <strain evidence="9">S5</strain>
    </source>
</reference>
<dbReference type="RefSeq" id="WP_090794391.1">
    <property type="nucleotide sequence ID" value="NZ_FMYI01000003.1"/>
</dbReference>
<evidence type="ECO:0000313" key="9">
    <source>
        <dbReference type="Proteomes" id="UP000242949"/>
    </source>
</evidence>
<dbReference type="PANTHER" id="PTHR46832">
    <property type="entry name" value="5'-METHYLTHIOADENOSINE/S-ADENOSYLHOMOCYSTEINE NUCLEOSIDASE"/>
    <property type="match status" value="1"/>
</dbReference>
<protein>
    <recommendedName>
        <fullName evidence="6">5'-methylthioadenosine/S-adenosylhomocysteine nucleosidase</fullName>
        <shortName evidence="6">MTA/SAH nucleosidase</shortName>
        <shortName evidence="6">MTAN</shortName>
        <ecNumber evidence="6">3.2.2.9</ecNumber>
    </recommendedName>
    <alternativeName>
        <fullName evidence="6">5'-deoxyadenosine nucleosidase</fullName>
        <shortName evidence="6">DOA nucleosidase</shortName>
        <shortName evidence="6">dAdo nucleosidase</shortName>
    </alternativeName>
    <alternativeName>
        <fullName evidence="6">5'-methylthioadenosine nucleosidase</fullName>
        <shortName evidence="6">MTA nucleosidase</shortName>
    </alternativeName>
    <alternativeName>
        <fullName evidence="6">S-adenosylhomocysteine nucleosidase</fullName>
        <shortName evidence="6">AdoHcy nucleosidase</shortName>
        <shortName evidence="6">SAH nucleosidase</shortName>
        <shortName evidence="6">SRH nucleosidase</shortName>
    </alternativeName>
</protein>
<dbReference type="STRING" id="1612202.SAMN05421734_103216"/>
<evidence type="ECO:0000313" key="8">
    <source>
        <dbReference type="EMBL" id="SDB97402.1"/>
    </source>
</evidence>
<evidence type="ECO:0000256" key="2">
    <source>
        <dbReference type="ARBA" id="ARBA00022605"/>
    </source>
</evidence>
<dbReference type="OrthoDB" id="9792278at2"/>
<accession>A0A1G6HT40</accession>
<feature type="binding site" evidence="6">
    <location>
        <position position="153"/>
    </location>
    <ligand>
        <name>substrate</name>
    </ligand>
</feature>
<dbReference type="PANTHER" id="PTHR46832:SF1">
    <property type="entry name" value="5'-METHYLTHIOADENOSINE_S-ADENOSYLHOMOCYSTEINE NUCLEOSIDASE"/>
    <property type="match status" value="1"/>
</dbReference>
<dbReference type="GO" id="GO:0008782">
    <property type="term" value="F:adenosylhomocysteine nucleosidase activity"/>
    <property type="evidence" value="ECO:0007669"/>
    <property type="project" value="UniProtKB-UniRule"/>
</dbReference>
<comment type="catalytic activity">
    <reaction evidence="6">
        <text>S-adenosyl-L-homocysteine + H2O = S-(5-deoxy-D-ribos-5-yl)-L-homocysteine + adenine</text>
        <dbReference type="Rhea" id="RHEA:17805"/>
        <dbReference type="ChEBI" id="CHEBI:15377"/>
        <dbReference type="ChEBI" id="CHEBI:16708"/>
        <dbReference type="ChEBI" id="CHEBI:57856"/>
        <dbReference type="ChEBI" id="CHEBI:58195"/>
        <dbReference type="EC" id="3.2.2.9"/>
    </reaction>
</comment>
<name>A0A1G6HT40_9BACI</name>
<dbReference type="EMBL" id="FMYI01000003">
    <property type="protein sequence ID" value="SDB97402.1"/>
    <property type="molecule type" value="Genomic_DNA"/>
</dbReference>
<dbReference type="SUPFAM" id="SSF53167">
    <property type="entry name" value="Purine and uridine phosphorylases"/>
    <property type="match status" value="1"/>
</dbReference>
<evidence type="ECO:0000256" key="5">
    <source>
        <dbReference type="ARBA" id="ARBA00050313"/>
    </source>
</evidence>
<dbReference type="UniPathway" id="UPA00904">
    <property type="reaction ID" value="UER00871"/>
</dbReference>
<dbReference type="GO" id="GO:0019509">
    <property type="term" value="P:L-methionine salvage from methylthioadenosine"/>
    <property type="evidence" value="ECO:0007669"/>
    <property type="project" value="UniProtKB-UniRule"/>
</dbReference>
<dbReference type="GO" id="GO:0009164">
    <property type="term" value="P:nucleoside catabolic process"/>
    <property type="evidence" value="ECO:0007669"/>
    <property type="project" value="InterPro"/>
</dbReference>
<dbReference type="FunFam" id="3.40.50.1580:FF:000001">
    <property type="entry name" value="MTA/SAH nucleosidase family protein"/>
    <property type="match status" value="1"/>
</dbReference>
<dbReference type="GO" id="GO:0019284">
    <property type="term" value="P:L-methionine salvage from S-adenosylmethionine"/>
    <property type="evidence" value="ECO:0007669"/>
    <property type="project" value="TreeGrafter"/>
</dbReference>
<proteinExistence type="inferred from homology"/>
<dbReference type="NCBIfam" id="TIGR01704">
    <property type="entry name" value="MTA_SAH-Nsdase"/>
    <property type="match status" value="1"/>
</dbReference>
<keyword evidence="9" id="KW-1185">Reference proteome</keyword>
<dbReference type="CDD" id="cd09008">
    <property type="entry name" value="MTAN"/>
    <property type="match status" value="1"/>
</dbReference>
<keyword evidence="2 6" id="KW-0028">Amino-acid biosynthesis</keyword>
<organism evidence="8 9">
    <name type="scientific">Pelagirhabdus alkalitolerans</name>
    <dbReference type="NCBI Taxonomy" id="1612202"/>
    <lineage>
        <taxon>Bacteria</taxon>
        <taxon>Bacillati</taxon>
        <taxon>Bacillota</taxon>
        <taxon>Bacilli</taxon>
        <taxon>Bacillales</taxon>
        <taxon>Bacillaceae</taxon>
        <taxon>Pelagirhabdus</taxon>
    </lineage>
</organism>
<dbReference type="HAMAP" id="MF_01684">
    <property type="entry name" value="Salvage_MtnN"/>
    <property type="match status" value="1"/>
</dbReference>
<keyword evidence="3 6" id="KW-0378">Hydrolase</keyword>
<keyword evidence="4 6" id="KW-0486">Methionine biosynthesis</keyword>